<dbReference type="NCBIfam" id="TIGR04089">
    <property type="entry name" value="exp_by_SipW_III"/>
    <property type="match status" value="1"/>
</dbReference>
<sequence length="192" mass="19081">MNKATKGALAAAAAGSLLLGGAGSLAYWTATGDVNGGSFASGTLSLTDGTCDPDWVYNTGAASEGDVVTLIVPGDELTKQCTMTLDATGDNLSATVDAPNTVTYTPVSGAPGLDLTVATTYQIGTGVPADPALGGAVTSADDGKTITVTYVVTVPYGTAENATTPVNVNNTQGITSTLDTLTVKLTQDDPNN</sequence>
<keyword evidence="1" id="KW-0732">Signal</keyword>
<proteinExistence type="predicted"/>
<reference evidence="2 3" key="1">
    <citation type="submission" date="2020-07" db="EMBL/GenBank/DDBJ databases">
        <title>Sequencing the genomes of 1000 actinobacteria strains.</title>
        <authorList>
            <person name="Klenk H.-P."/>
        </authorList>
    </citation>
    <scope>NUCLEOTIDE SEQUENCE [LARGE SCALE GENOMIC DNA]</scope>
    <source>
        <strain evidence="2 3">DSM 21349</strain>
    </source>
</reference>
<feature type="signal peptide" evidence="1">
    <location>
        <begin position="1"/>
        <end position="26"/>
    </location>
</feature>
<dbReference type="InterPro" id="IPR024006">
    <property type="entry name" value="Alt_signal_exp_actinobact"/>
</dbReference>
<accession>A0A7W3P8V4</accession>
<gene>
    <name evidence="2" type="ORF">FB382_001331</name>
</gene>
<protein>
    <submittedName>
        <fullName evidence="2">Alternate signal-mediated exported protein</fullName>
    </submittedName>
</protein>
<feature type="chain" id="PRO_5031477791" evidence="1">
    <location>
        <begin position="27"/>
        <end position="192"/>
    </location>
</feature>
<comment type="caution">
    <text evidence="2">The sequence shown here is derived from an EMBL/GenBank/DDBJ whole genome shotgun (WGS) entry which is preliminary data.</text>
</comment>
<evidence type="ECO:0000313" key="3">
    <source>
        <dbReference type="Proteomes" id="UP000580910"/>
    </source>
</evidence>
<dbReference type="RefSeq" id="WP_182537818.1">
    <property type="nucleotide sequence ID" value="NZ_JACGXA010000001.1"/>
</dbReference>
<evidence type="ECO:0000256" key="1">
    <source>
        <dbReference type="SAM" id="SignalP"/>
    </source>
</evidence>
<dbReference type="InterPro" id="IPR023833">
    <property type="entry name" value="Signal_pept_SipW-depend-type"/>
</dbReference>
<dbReference type="NCBIfam" id="TIGR04088">
    <property type="entry name" value="cognate_SipW"/>
    <property type="match status" value="1"/>
</dbReference>
<dbReference type="Proteomes" id="UP000580910">
    <property type="component" value="Unassembled WGS sequence"/>
</dbReference>
<keyword evidence="3" id="KW-1185">Reference proteome</keyword>
<organism evidence="2 3">
    <name type="scientific">Nocardioides ginsengisegetis</name>
    <dbReference type="NCBI Taxonomy" id="661491"/>
    <lineage>
        <taxon>Bacteria</taxon>
        <taxon>Bacillati</taxon>
        <taxon>Actinomycetota</taxon>
        <taxon>Actinomycetes</taxon>
        <taxon>Propionibacteriales</taxon>
        <taxon>Nocardioidaceae</taxon>
        <taxon>Nocardioides</taxon>
    </lineage>
</organism>
<dbReference type="EMBL" id="JACGXA010000001">
    <property type="protein sequence ID" value="MBA8803040.1"/>
    <property type="molecule type" value="Genomic_DNA"/>
</dbReference>
<evidence type="ECO:0000313" key="2">
    <source>
        <dbReference type="EMBL" id="MBA8803040.1"/>
    </source>
</evidence>
<name>A0A7W3P8V4_9ACTN</name>
<dbReference type="AlphaFoldDB" id="A0A7W3P8V4"/>